<evidence type="ECO:0000313" key="3">
    <source>
        <dbReference type="Proteomes" id="UP001201549"/>
    </source>
</evidence>
<gene>
    <name evidence="2" type="ORF">L9G74_09650</name>
</gene>
<protein>
    <submittedName>
        <fullName evidence="2">DUF3859 domain-containing protein</fullName>
    </submittedName>
</protein>
<dbReference type="EMBL" id="JAKOGG010000005">
    <property type="protein sequence ID" value="MCS4556704.1"/>
    <property type="molecule type" value="Genomic_DNA"/>
</dbReference>
<evidence type="ECO:0000313" key="2">
    <source>
        <dbReference type="EMBL" id="MCS4556704.1"/>
    </source>
</evidence>
<dbReference type="RefSeq" id="WP_238896100.1">
    <property type="nucleotide sequence ID" value="NZ_JAKOGG010000005.1"/>
</dbReference>
<reference evidence="2 3" key="1">
    <citation type="submission" date="2022-02" db="EMBL/GenBank/DDBJ databases">
        <authorList>
            <person name="Zhuang L."/>
        </authorList>
    </citation>
    <scope>NUCLEOTIDE SEQUENCE [LARGE SCALE GENOMIC DNA]</scope>
    <source>
        <strain evidence="2 3">C32</strain>
    </source>
</reference>
<feature type="domain" description="DUF3859" evidence="1">
    <location>
        <begin position="1040"/>
        <end position="1172"/>
    </location>
</feature>
<dbReference type="Proteomes" id="UP001201549">
    <property type="component" value="Unassembled WGS sequence"/>
</dbReference>
<dbReference type="Gene3D" id="2.60.40.2390">
    <property type="match status" value="1"/>
</dbReference>
<reference evidence="3" key="2">
    <citation type="submission" date="2023-07" db="EMBL/GenBank/DDBJ databases">
        <title>Shewanella mangrovi sp. nov., an acetaldehyde- degrading bacterium isolated from mangrove sediment.</title>
        <authorList>
            <person name="Liu Y."/>
        </authorList>
    </citation>
    <scope>NUCLEOTIDE SEQUENCE [LARGE SCALE GENOMIC DNA]</scope>
    <source>
        <strain evidence="3">C32</strain>
    </source>
</reference>
<name>A0ABT2FK53_9GAMM</name>
<dbReference type="Pfam" id="PF12975">
    <property type="entry name" value="DUF3859"/>
    <property type="match status" value="1"/>
</dbReference>
<accession>A0ABT2FK53</accession>
<organism evidence="2 3">
    <name type="scientific">Shewanella electrica</name>
    <dbReference type="NCBI Taxonomy" id="515560"/>
    <lineage>
        <taxon>Bacteria</taxon>
        <taxon>Pseudomonadati</taxon>
        <taxon>Pseudomonadota</taxon>
        <taxon>Gammaproteobacteria</taxon>
        <taxon>Alteromonadales</taxon>
        <taxon>Shewanellaceae</taxon>
        <taxon>Shewanella</taxon>
    </lineage>
</organism>
<dbReference type="InterPro" id="IPR024331">
    <property type="entry name" value="DUF3859"/>
</dbReference>
<keyword evidence="3" id="KW-1185">Reference proteome</keyword>
<evidence type="ECO:0000259" key="1">
    <source>
        <dbReference type="Pfam" id="PF12975"/>
    </source>
</evidence>
<sequence length="1173" mass="132628">MAFEAKAAKYTIAYSPTDVASIRAALRAYGELIATGKGFEHDFCLVAFAPDVDVISLDFFSAQNTIWQFLAQGLGDDTAKKGVNLIEVTLTETLFFACALQHPELKDDVKQACEDIVSFARETNDSAEMWLTYEDPFGLTPLLLTATLYPEYGYLLAGYLIPYWDDEHMPEPLSLLEQWRASLGITADTLKAFCYCDNSNARAAMLGYDVECEEVKPLAAAERSFDLISFFRESDSNYQLFKDLLVERFQQQAFLQYSSNLLTDNPLQNMLMDMMLLHYPYNSWDDDFDPDLYLTQQFIDSSAEVALLELTTYVEQQLGRGLLDFPQGETRLRKTAPVADLVPDEAPNISLGEDYHHEWLRKLTRELEGFGLYGDTVKADDLNEWYQLIVGNHAEALTLVPATLLNIADDDEPDDKLIVANLVLAALILQREPHNNALAKAAAVYLDTCAVEQLLKDLWQSTDLPQQYLVDMLQPNSVNTLSPRHQQEIAEKLPVKSALCHYIATGIYAVNGESLSSDASDNAALSAMQKHLTCKSHEISAQQPQIRWFGNTSENTQKLLYVAHIAAQHQQLACAASLSRLLKLTFALAPVRVSLLLAKVYQEDEYLTDDHDKMQQMLDLFMQQGLSEAGYWAFIMEQYARYEDVDEEPRYAQLLTDWITRNQPAPKNTFLSTQKLKKRKTLEAATQLLPRSQQLTLLNDAAELFPEHDFSSDYDQILLDIVSRSLQREGAVFDVPVYFKNRLINQQLYCEYIASYEWDRHPALIEQIFKQTPVGQPDNLTSPVEYYQQQLERQRDQYIVLQKQQAQLVPVFGNALLWAIQQGACEHSSDQANIHFIIIDSSCPQANYDELLRLASEADFAHYVRQQALDFIRGAVSSDQAQHLLGNAINPRGFIERRSYHDVELSDVLLNTSPTLQHNTLRLLGMVSYQCLQLDLALNETAYFELLMRVDVDKQAILKMLLANNNIACVAQLAQRIDIRSLVPQEKIADQITMLTVLAQQPSYGAFVLSMAQSESLKLRQHVQVLITQHGLKSYSDSAFHIVDFGVYEMAGNTDPESCSTRKTAREPQCIVATTEITPLLGMFFGFRFTATEPANAPRVLVHDVHVVHPVFDAHSQTVKMHTSTWQQNGYSNTNIFLGWHFETADELIAGQYHFSAVSTDGTLLAEKTFTVL</sequence>
<comment type="caution">
    <text evidence="2">The sequence shown here is derived from an EMBL/GenBank/DDBJ whole genome shotgun (WGS) entry which is preliminary data.</text>
</comment>
<proteinExistence type="predicted"/>